<dbReference type="PANTHER" id="PTHR43750:SF3">
    <property type="entry name" value="UDP-GLUCOSE 6-DEHYDROGENASE TUAD"/>
    <property type="match status" value="1"/>
</dbReference>
<gene>
    <name evidence="9" type="ORF">GCM10009765_18990</name>
</gene>
<evidence type="ECO:0000256" key="5">
    <source>
        <dbReference type="ARBA" id="ARBA00023027"/>
    </source>
</evidence>
<comment type="catalytic activity">
    <reaction evidence="6 7">
        <text>UDP-alpha-D-glucose + 2 NAD(+) + H2O = UDP-alpha-D-glucuronate + 2 NADH + 3 H(+)</text>
        <dbReference type="Rhea" id="RHEA:23596"/>
        <dbReference type="ChEBI" id="CHEBI:15377"/>
        <dbReference type="ChEBI" id="CHEBI:15378"/>
        <dbReference type="ChEBI" id="CHEBI:57540"/>
        <dbReference type="ChEBI" id="CHEBI:57945"/>
        <dbReference type="ChEBI" id="CHEBI:58052"/>
        <dbReference type="ChEBI" id="CHEBI:58885"/>
        <dbReference type="EC" id="1.1.1.22"/>
    </reaction>
</comment>
<dbReference type="InterPro" id="IPR014027">
    <property type="entry name" value="UDP-Glc/GDP-Man_DH_C"/>
</dbReference>
<evidence type="ECO:0000256" key="3">
    <source>
        <dbReference type="ARBA" id="ARBA00012954"/>
    </source>
</evidence>
<dbReference type="Pfam" id="PF03720">
    <property type="entry name" value="UDPG_MGDP_dh_C"/>
    <property type="match status" value="1"/>
</dbReference>
<dbReference type="Proteomes" id="UP001500618">
    <property type="component" value="Unassembled WGS sequence"/>
</dbReference>
<evidence type="ECO:0000259" key="8">
    <source>
        <dbReference type="SMART" id="SM00984"/>
    </source>
</evidence>
<evidence type="ECO:0000256" key="6">
    <source>
        <dbReference type="ARBA" id="ARBA00047473"/>
    </source>
</evidence>
<dbReference type="InterPro" id="IPR008927">
    <property type="entry name" value="6-PGluconate_DH-like_C_sf"/>
</dbReference>
<dbReference type="PANTHER" id="PTHR43750">
    <property type="entry name" value="UDP-GLUCOSE 6-DEHYDROGENASE TUAD"/>
    <property type="match status" value="1"/>
</dbReference>
<dbReference type="RefSeq" id="WP_344309010.1">
    <property type="nucleotide sequence ID" value="NZ_BAAANY010000007.1"/>
</dbReference>
<evidence type="ECO:0000256" key="7">
    <source>
        <dbReference type="PIRNR" id="PIRNR000124"/>
    </source>
</evidence>
<evidence type="ECO:0000256" key="4">
    <source>
        <dbReference type="ARBA" id="ARBA00023002"/>
    </source>
</evidence>
<evidence type="ECO:0000313" key="10">
    <source>
        <dbReference type="Proteomes" id="UP001500618"/>
    </source>
</evidence>
<dbReference type="Pfam" id="PF03721">
    <property type="entry name" value="UDPG_MGDP_dh_N"/>
    <property type="match status" value="1"/>
</dbReference>
<comment type="caution">
    <text evidence="9">The sequence shown here is derived from an EMBL/GenBank/DDBJ whole genome shotgun (WGS) entry which is preliminary data.</text>
</comment>
<keyword evidence="5 7" id="KW-0520">NAD</keyword>
<feature type="domain" description="UDP-glucose/GDP-mannose dehydrogenase C-terminal" evidence="8">
    <location>
        <begin position="334"/>
        <end position="435"/>
    </location>
</feature>
<dbReference type="PIRSF" id="PIRSF000124">
    <property type="entry name" value="UDPglc_GDPman_dh"/>
    <property type="match status" value="1"/>
</dbReference>
<dbReference type="Gene3D" id="1.20.5.100">
    <property type="entry name" value="Cytochrome c1, transmembrane anchor, C-terminal"/>
    <property type="match status" value="1"/>
</dbReference>
<name>A0ABN2GE21_9ACTN</name>
<dbReference type="Pfam" id="PF00984">
    <property type="entry name" value="UDPG_MGDP_dh"/>
    <property type="match status" value="1"/>
</dbReference>
<evidence type="ECO:0000313" key="9">
    <source>
        <dbReference type="EMBL" id="GAA1669713.1"/>
    </source>
</evidence>
<dbReference type="SUPFAM" id="SSF51735">
    <property type="entry name" value="NAD(P)-binding Rossmann-fold domains"/>
    <property type="match status" value="1"/>
</dbReference>
<dbReference type="NCBIfam" id="TIGR03026">
    <property type="entry name" value="NDP-sugDHase"/>
    <property type="match status" value="1"/>
</dbReference>
<dbReference type="InterPro" id="IPR001732">
    <property type="entry name" value="UDP-Glc/GDP-Man_DH_N"/>
</dbReference>
<dbReference type="SMART" id="SM00984">
    <property type="entry name" value="UDPG_MGDP_dh_C"/>
    <property type="match status" value="1"/>
</dbReference>
<dbReference type="PIRSF" id="PIRSF500134">
    <property type="entry name" value="UDPglc_DH_bac"/>
    <property type="match status" value="1"/>
</dbReference>
<dbReference type="SUPFAM" id="SSF52413">
    <property type="entry name" value="UDP-glucose/GDP-mannose dehydrogenase C-terminal domain"/>
    <property type="match status" value="1"/>
</dbReference>
<dbReference type="EMBL" id="BAAANY010000007">
    <property type="protein sequence ID" value="GAA1669713.1"/>
    <property type="molecule type" value="Genomic_DNA"/>
</dbReference>
<comment type="pathway">
    <text evidence="1">Nucleotide-sugar biosynthesis; UDP-alpha-D-glucuronate biosynthesis; UDP-alpha-D-glucuronate from UDP-alpha-D-glucose: step 1/1.</text>
</comment>
<dbReference type="Gene3D" id="3.40.50.720">
    <property type="entry name" value="NAD(P)-binding Rossmann-like Domain"/>
    <property type="match status" value="2"/>
</dbReference>
<organism evidence="9 10">
    <name type="scientific">Fodinicola feengrottensis</name>
    <dbReference type="NCBI Taxonomy" id="435914"/>
    <lineage>
        <taxon>Bacteria</taxon>
        <taxon>Bacillati</taxon>
        <taxon>Actinomycetota</taxon>
        <taxon>Actinomycetes</taxon>
        <taxon>Mycobacteriales</taxon>
        <taxon>Fodinicola</taxon>
    </lineage>
</organism>
<sequence>MPPITPQRPRLTVLGTGYLGATHAVSMAELGYDVLGVDVDEAKIGKLADGQVPFHEPGLDELLQRNLATGRLRFTTDYAEAARFGDVHFVCVGTPQKKGSLAADLRYVEAAVVSVVKNIHGRALIVGKSTVPVGTAEWVEELIAKHAPEHAEIEVAWNPEFLREGFAVEDTLRPDRLVFGVKTEWAKEMLDKTYRGVYELAAAEDREVPVVVTDFATAELVKVSANSFLATKISFINAMSEVCEAAGADVTQLARAIGYDLRIGNRFLRAGVGFGGGCLPKDIRAFRARAEELGVGAALNFLSEVDEINLRRRQRVVDLAAELVGGSLAGKQVAVLGAAFKPNSDDVRDSPALAVARKVHDAGASVVVYDPEGNENARRDLPEVSYAASLDEAAKGAEVVLVLTEWEEFRHADPVALADVVNATRIVDGRNCLDPELWRAANWEYRGLGRP</sequence>
<comment type="similarity">
    <text evidence="2 7">Belongs to the UDP-glucose/GDP-mannose dehydrogenase family.</text>
</comment>
<protein>
    <recommendedName>
        <fullName evidence="3 7">UDP-glucose 6-dehydrogenase</fullName>
        <ecNumber evidence="3 7">1.1.1.22</ecNumber>
    </recommendedName>
</protein>
<dbReference type="InterPro" id="IPR014026">
    <property type="entry name" value="UDP-Glc/GDP-Man_DH_dimer"/>
</dbReference>
<keyword evidence="4 7" id="KW-0560">Oxidoreductase</keyword>
<dbReference type="EC" id="1.1.1.22" evidence="3 7"/>
<keyword evidence="10" id="KW-1185">Reference proteome</keyword>
<evidence type="ECO:0000256" key="2">
    <source>
        <dbReference type="ARBA" id="ARBA00006601"/>
    </source>
</evidence>
<dbReference type="InterPro" id="IPR017476">
    <property type="entry name" value="UDP-Glc/GDP-Man"/>
</dbReference>
<reference evidence="9 10" key="1">
    <citation type="journal article" date="2019" name="Int. J. Syst. Evol. Microbiol.">
        <title>The Global Catalogue of Microorganisms (GCM) 10K type strain sequencing project: providing services to taxonomists for standard genome sequencing and annotation.</title>
        <authorList>
            <consortium name="The Broad Institute Genomics Platform"/>
            <consortium name="The Broad Institute Genome Sequencing Center for Infectious Disease"/>
            <person name="Wu L."/>
            <person name="Ma J."/>
        </authorList>
    </citation>
    <scope>NUCLEOTIDE SEQUENCE [LARGE SCALE GENOMIC DNA]</scope>
    <source>
        <strain evidence="9 10">JCM 14718</strain>
    </source>
</reference>
<dbReference type="InterPro" id="IPR028357">
    <property type="entry name" value="UDPglc_DH_bac"/>
</dbReference>
<dbReference type="InterPro" id="IPR036291">
    <property type="entry name" value="NAD(P)-bd_dom_sf"/>
</dbReference>
<accession>A0ABN2GE21</accession>
<evidence type="ECO:0000256" key="1">
    <source>
        <dbReference type="ARBA" id="ARBA00004701"/>
    </source>
</evidence>
<proteinExistence type="inferred from homology"/>
<dbReference type="InterPro" id="IPR036220">
    <property type="entry name" value="UDP-Glc/GDP-Man_DH_C_sf"/>
</dbReference>
<dbReference type="SUPFAM" id="SSF48179">
    <property type="entry name" value="6-phosphogluconate dehydrogenase C-terminal domain-like"/>
    <property type="match status" value="1"/>
</dbReference>